<dbReference type="InterPro" id="IPR043128">
    <property type="entry name" value="Rev_trsase/Diguanyl_cyclase"/>
</dbReference>
<sequence>MTTEQIYTLAMMQLALVILLASTRVAPPLQDLRSLRLFQISVGCDALSWLFYLWPMQPMLLLISSLAAATNFWLLLAFALSRCNKAVPWPLLVLMIPLQAGIYTWLNLHGMEYAALHFMTLITALVALPIAWLFCFQKPNRTVSDQGFALVMLCWFLVCVLRTVTVEFHEDWILSGYLVSQVLWPGIMAAYGLMAITGYLEETQQRLRAEAVHDPLTGQLNRRGLNEAVAACLSYLQRNQQPAALLMIDLDHFKRVNDQFGHDGGDVVLVQTAKAIKTMLRQSDVLARFGGEEFLIFLPAANLQMATTTAQRLLEGIRQLEWPASMPEDYQLTISIGVSVFGPDYDFGRQLRLADQALYRAKQNGRDRIEFAGTAADS</sequence>
<dbReference type="InterPro" id="IPR050469">
    <property type="entry name" value="Diguanylate_Cyclase"/>
</dbReference>
<evidence type="ECO:0000313" key="6">
    <source>
        <dbReference type="Proteomes" id="UP001589813"/>
    </source>
</evidence>
<dbReference type="Proteomes" id="UP001589813">
    <property type="component" value="Unassembled WGS sequence"/>
</dbReference>
<dbReference type="InterPro" id="IPR029787">
    <property type="entry name" value="Nucleotide_cyclase"/>
</dbReference>
<reference evidence="5 6" key="1">
    <citation type="submission" date="2024-09" db="EMBL/GenBank/DDBJ databases">
        <authorList>
            <person name="Sun Q."/>
            <person name="Mori K."/>
        </authorList>
    </citation>
    <scope>NUCLEOTIDE SEQUENCE [LARGE SCALE GENOMIC DNA]</scope>
    <source>
        <strain evidence="5 6">KCTC 23315</strain>
    </source>
</reference>
<comment type="caution">
    <text evidence="5">The sequence shown here is derived from an EMBL/GenBank/DDBJ whole genome shotgun (WGS) entry which is preliminary data.</text>
</comment>
<feature type="transmembrane region" description="Helical" evidence="3">
    <location>
        <begin position="147"/>
        <end position="165"/>
    </location>
</feature>
<gene>
    <name evidence="5" type="ORF">ACFFJP_15470</name>
</gene>
<keyword evidence="5" id="KW-0548">Nucleotidyltransferase</keyword>
<feature type="transmembrane region" description="Helical" evidence="3">
    <location>
        <begin position="6"/>
        <end position="25"/>
    </location>
</feature>
<feature type="domain" description="GGDEF" evidence="4">
    <location>
        <begin position="241"/>
        <end position="374"/>
    </location>
</feature>
<feature type="transmembrane region" description="Helical" evidence="3">
    <location>
        <begin position="60"/>
        <end position="80"/>
    </location>
</feature>
<feature type="transmembrane region" description="Helical" evidence="3">
    <location>
        <begin position="177"/>
        <end position="200"/>
    </location>
</feature>
<accession>A0ABV6BFN8</accession>
<evidence type="ECO:0000256" key="2">
    <source>
        <dbReference type="ARBA" id="ARBA00034247"/>
    </source>
</evidence>
<evidence type="ECO:0000256" key="3">
    <source>
        <dbReference type="SAM" id="Phobius"/>
    </source>
</evidence>
<proteinExistence type="predicted"/>
<name>A0ABV6BFN8_9GAMM</name>
<dbReference type="PROSITE" id="PS50887">
    <property type="entry name" value="GGDEF"/>
    <property type="match status" value="1"/>
</dbReference>
<dbReference type="GO" id="GO:0052621">
    <property type="term" value="F:diguanylate cyclase activity"/>
    <property type="evidence" value="ECO:0007669"/>
    <property type="project" value="UniProtKB-EC"/>
</dbReference>
<dbReference type="Pfam" id="PF00990">
    <property type="entry name" value="GGDEF"/>
    <property type="match status" value="1"/>
</dbReference>
<dbReference type="PANTHER" id="PTHR45138:SF9">
    <property type="entry name" value="DIGUANYLATE CYCLASE DGCM-RELATED"/>
    <property type="match status" value="1"/>
</dbReference>
<keyword evidence="3" id="KW-0472">Membrane</keyword>
<evidence type="ECO:0000259" key="4">
    <source>
        <dbReference type="PROSITE" id="PS50887"/>
    </source>
</evidence>
<dbReference type="SUPFAM" id="SSF55073">
    <property type="entry name" value="Nucleotide cyclase"/>
    <property type="match status" value="1"/>
</dbReference>
<dbReference type="SMART" id="SM00267">
    <property type="entry name" value="GGDEF"/>
    <property type="match status" value="1"/>
</dbReference>
<keyword evidence="5" id="KW-0808">Transferase</keyword>
<dbReference type="CDD" id="cd01949">
    <property type="entry name" value="GGDEF"/>
    <property type="match status" value="1"/>
</dbReference>
<dbReference type="RefSeq" id="WP_377246049.1">
    <property type="nucleotide sequence ID" value="NZ_JBHLXP010000004.1"/>
</dbReference>
<keyword evidence="3" id="KW-1133">Transmembrane helix</keyword>
<organism evidence="5 6">
    <name type="scientific">Rheinheimera tilapiae</name>
    <dbReference type="NCBI Taxonomy" id="875043"/>
    <lineage>
        <taxon>Bacteria</taxon>
        <taxon>Pseudomonadati</taxon>
        <taxon>Pseudomonadota</taxon>
        <taxon>Gammaproteobacteria</taxon>
        <taxon>Chromatiales</taxon>
        <taxon>Chromatiaceae</taxon>
        <taxon>Rheinheimera</taxon>
    </lineage>
</organism>
<dbReference type="NCBIfam" id="TIGR00254">
    <property type="entry name" value="GGDEF"/>
    <property type="match status" value="1"/>
</dbReference>
<feature type="transmembrane region" description="Helical" evidence="3">
    <location>
        <begin position="87"/>
        <end position="108"/>
    </location>
</feature>
<dbReference type="PANTHER" id="PTHR45138">
    <property type="entry name" value="REGULATORY COMPONENTS OF SENSORY TRANSDUCTION SYSTEM"/>
    <property type="match status" value="1"/>
</dbReference>
<dbReference type="Gene3D" id="3.30.70.270">
    <property type="match status" value="1"/>
</dbReference>
<keyword evidence="3" id="KW-0812">Transmembrane</keyword>
<dbReference type="EMBL" id="JBHLXP010000004">
    <property type="protein sequence ID" value="MFC0049697.1"/>
    <property type="molecule type" value="Genomic_DNA"/>
</dbReference>
<evidence type="ECO:0000313" key="5">
    <source>
        <dbReference type="EMBL" id="MFC0049697.1"/>
    </source>
</evidence>
<keyword evidence="6" id="KW-1185">Reference proteome</keyword>
<comment type="catalytic activity">
    <reaction evidence="2">
        <text>2 GTP = 3',3'-c-di-GMP + 2 diphosphate</text>
        <dbReference type="Rhea" id="RHEA:24898"/>
        <dbReference type="ChEBI" id="CHEBI:33019"/>
        <dbReference type="ChEBI" id="CHEBI:37565"/>
        <dbReference type="ChEBI" id="CHEBI:58805"/>
        <dbReference type="EC" id="2.7.7.65"/>
    </reaction>
</comment>
<dbReference type="InterPro" id="IPR000160">
    <property type="entry name" value="GGDEF_dom"/>
</dbReference>
<evidence type="ECO:0000256" key="1">
    <source>
        <dbReference type="ARBA" id="ARBA00012528"/>
    </source>
</evidence>
<feature type="transmembrane region" description="Helical" evidence="3">
    <location>
        <begin position="114"/>
        <end position="135"/>
    </location>
</feature>
<protein>
    <recommendedName>
        <fullName evidence="1">diguanylate cyclase</fullName>
        <ecNumber evidence="1">2.7.7.65</ecNumber>
    </recommendedName>
</protein>
<dbReference type="EC" id="2.7.7.65" evidence="1"/>